<protein>
    <submittedName>
        <fullName evidence="1">Uncharacterized protein</fullName>
    </submittedName>
</protein>
<reference evidence="1" key="1">
    <citation type="submission" date="2018-07" db="EMBL/GenBank/DDBJ databases">
        <authorList>
            <consortium name="Genoscope - CEA"/>
            <person name="William W."/>
        </authorList>
    </citation>
    <scope>NUCLEOTIDE SEQUENCE</scope>
    <source>
        <strain evidence="1">IK1</strain>
    </source>
</reference>
<proteinExistence type="predicted"/>
<dbReference type="EMBL" id="UPXP01000023">
    <property type="protein sequence ID" value="VBB40472.1"/>
    <property type="molecule type" value="Genomic_DNA"/>
</dbReference>
<evidence type="ECO:0000313" key="1">
    <source>
        <dbReference type="EMBL" id="VBB40472.1"/>
    </source>
</evidence>
<name>A0A652ZXH4_9SPIR</name>
<accession>A0A652ZXH4</accession>
<sequence>MKGLEVFAFEDFLHFAAQKFLYPLALLGLQFLLVGAEEIILEADVFLPHFGEKDIVRKNVDIVDQVIGEDFFVDEILDGVDVVIDEDLLAPGIPGEAPDPVVDEHHIGIEAVDKLGQGSQGADGAAGGDVDIDPEGRQPCGCIELGVGMGGNVAFVQVPDNGTLPPAALLYGIQNSFVLVQQRDDTGAPGIVVLGGYVDKLRVYDSRHFFDYSTQAVRIVFLVDVFEIFELGFGRSRVADIVYVEAQGLCQIVEPFQAHLAPPYVLDQFGLHLPAMF</sequence>
<organism evidence="1">
    <name type="scientific">uncultured Spirochaetota bacterium</name>
    <dbReference type="NCBI Taxonomy" id="460511"/>
    <lineage>
        <taxon>Bacteria</taxon>
        <taxon>Pseudomonadati</taxon>
        <taxon>Spirochaetota</taxon>
        <taxon>environmental samples</taxon>
    </lineage>
</organism>
<dbReference type="AlphaFoldDB" id="A0A652ZXH4"/>
<gene>
    <name evidence="1" type="ORF">TRIP_E30044</name>
</gene>